<organism evidence="22 23">
    <name type="scientific">Halocaridina rubra</name>
    <name type="common">Hawaiian red shrimp</name>
    <dbReference type="NCBI Taxonomy" id="373956"/>
    <lineage>
        <taxon>Eukaryota</taxon>
        <taxon>Metazoa</taxon>
        <taxon>Ecdysozoa</taxon>
        <taxon>Arthropoda</taxon>
        <taxon>Crustacea</taxon>
        <taxon>Multicrustacea</taxon>
        <taxon>Malacostraca</taxon>
        <taxon>Eumalacostraca</taxon>
        <taxon>Eucarida</taxon>
        <taxon>Decapoda</taxon>
        <taxon>Pleocyemata</taxon>
        <taxon>Caridea</taxon>
        <taxon>Atyoidea</taxon>
        <taxon>Atyidae</taxon>
        <taxon>Halocaridina</taxon>
    </lineage>
</organism>
<dbReference type="PROSITE" id="PS00022">
    <property type="entry name" value="EGF_1"/>
    <property type="match status" value="3"/>
</dbReference>
<feature type="domain" description="EGF-like" evidence="21">
    <location>
        <begin position="1028"/>
        <end position="1065"/>
    </location>
</feature>
<dbReference type="Gene3D" id="4.10.400.10">
    <property type="entry name" value="Low-density Lipoprotein Receptor"/>
    <property type="match status" value="11"/>
</dbReference>
<dbReference type="SMART" id="SM00192">
    <property type="entry name" value="LDLa"/>
    <property type="match status" value="11"/>
</dbReference>
<evidence type="ECO:0000313" key="22">
    <source>
        <dbReference type="EMBL" id="KAK7063135.1"/>
    </source>
</evidence>
<dbReference type="InterPro" id="IPR036055">
    <property type="entry name" value="LDL_receptor-like_sf"/>
</dbReference>
<feature type="disulfide bond" evidence="17">
    <location>
        <begin position="586"/>
        <end position="604"/>
    </location>
</feature>
<keyword evidence="14 22" id="KW-0675">Receptor</keyword>
<evidence type="ECO:0000256" key="4">
    <source>
        <dbReference type="ARBA" id="ARBA00022475"/>
    </source>
</evidence>
<dbReference type="GO" id="GO:0043235">
    <property type="term" value="C:receptor complex"/>
    <property type="evidence" value="ECO:0007669"/>
    <property type="project" value="TreeGrafter"/>
</dbReference>
<feature type="domain" description="EGF-like" evidence="21">
    <location>
        <begin position="1110"/>
        <end position="1153"/>
    </location>
</feature>
<feature type="disulfide bond" evidence="17">
    <location>
        <begin position="422"/>
        <end position="434"/>
    </location>
</feature>
<dbReference type="InterPro" id="IPR023415">
    <property type="entry name" value="LDLR_class-A_CS"/>
</dbReference>
<evidence type="ECO:0000256" key="17">
    <source>
        <dbReference type="PROSITE-ProRule" id="PRU00124"/>
    </source>
</evidence>
<dbReference type="InterPro" id="IPR000033">
    <property type="entry name" value="LDLR_classB_rpt"/>
</dbReference>
<feature type="disulfide bond" evidence="17">
    <location>
        <begin position="318"/>
        <end position="333"/>
    </location>
</feature>
<comment type="caution">
    <text evidence="22">The sequence shown here is derived from an EMBL/GenBank/DDBJ whole genome shotgun (WGS) entry which is preliminary data.</text>
</comment>
<dbReference type="PROSITE" id="PS01209">
    <property type="entry name" value="LDLRA_1"/>
    <property type="match status" value="5"/>
</dbReference>
<comment type="caution">
    <text evidence="16">Lacks conserved residue(s) required for the propagation of feature annotation.</text>
</comment>
<dbReference type="InterPro" id="IPR051221">
    <property type="entry name" value="LDLR-related"/>
</dbReference>
<comment type="similarity">
    <text evidence="3">Belongs to the LDLR family.</text>
</comment>
<evidence type="ECO:0000256" key="5">
    <source>
        <dbReference type="ARBA" id="ARBA00022525"/>
    </source>
</evidence>
<evidence type="ECO:0000256" key="11">
    <source>
        <dbReference type="ARBA" id="ARBA00022989"/>
    </source>
</evidence>
<keyword evidence="22" id="KW-0449">Lipoprotein</keyword>
<evidence type="ECO:0000256" key="15">
    <source>
        <dbReference type="ARBA" id="ARBA00023180"/>
    </source>
</evidence>
<dbReference type="GO" id="GO:0005576">
    <property type="term" value="C:extracellular region"/>
    <property type="evidence" value="ECO:0007669"/>
    <property type="project" value="UniProtKB-SubCell"/>
</dbReference>
<keyword evidence="13 16" id="KW-1015">Disulfide bond</keyword>
<feature type="disulfide bond" evidence="17">
    <location>
        <begin position="509"/>
        <end position="527"/>
    </location>
</feature>
<dbReference type="GO" id="GO:0006897">
    <property type="term" value="P:endocytosis"/>
    <property type="evidence" value="ECO:0007669"/>
    <property type="project" value="UniProtKB-KW"/>
</dbReference>
<feature type="domain" description="EGF-like" evidence="21">
    <location>
        <begin position="1155"/>
        <end position="1191"/>
    </location>
</feature>
<feature type="disulfide bond" evidence="17">
    <location>
        <begin position="627"/>
        <end position="645"/>
    </location>
</feature>
<dbReference type="PROSITE" id="PS50068">
    <property type="entry name" value="LDLRA_2"/>
    <property type="match status" value="11"/>
</dbReference>
<feature type="disulfide bond" evidence="17">
    <location>
        <begin position="502"/>
        <end position="514"/>
    </location>
</feature>
<evidence type="ECO:0000256" key="3">
    <source>
        <dbReference type="ARBA" id="ARBA00009939"/>
    </source>
</evidence>
<feature type="repeat" description="LDL-receptor class B" evidence="18">
    <location>
        <begin position="77"/>
        <end position="120"/>
    </location>
</feature>
<dbReference type="FunFam" id="4.10.400.10:FF:000007">
    <property type="entry name" value="Low density lipoprotein receptor-related protein 1"/>
    <property type="match status" value="1"/>
</dbReference>
<dbReference type="PRINTS" id="PR00261">
    <property type="entry name" value="LDLRECEPTOR"/>
</dbReference>
<evidence type="ECO:0000256" key="12">
    <source>
        <dbReference type="ARBA" id="ARBA00023136"/>
    </source>
</evidence>
<dbReference type="PANTHER" id="PTHR22722">
    <property type="entry name" value="LOW-DENSITY LIPOPROTEIN RECEPTOR-RELATED PROTEIN 2-RELATED"/>
    <property type="match status" value="1"/>
</dbReference>
<dbReference type="SMART" id="SM00135">
    <property type="entry name" value="LY"/>
    <property type="match status" value="7"/>
</dbReference>
<feature type="disulfide bond" evidence="17">
    <location>
        <begin position="362"/>
        <end position="377"/>
    </location>
</feature>
<name>A0AAN8WL68_HALRR</name>
<keyword evidence="5" id="KW-0964">Secreted</keyword>
<dbReference type="PANTHER" id="PTHR22722:SF14">
    <property type="entry name" value="MEGALIN, ISOFORM A"/>
    <property type="match status" value="1"/>
</dbReference>
<feature type="transmembrane region" description="Helical" evidence="19">
    <location>
        <begin position="1279"/>
        <end position="1301"/>
    </location>
</feature>
<evidence type="ECO:0000259" key="21">
    <source>
        <dbReference type="PROSITE" id="PS50026"/>
    </source>
</evidence>
<dbReference type="FunFam" id="4.10.400.10:FF:000024">
    <property type="entry name" value="Low-density lipoprotein RecePtor related"/>
    <property type="match status" value="1"/>
</dbReference>
<dbReference type="GO" id="GO:0005886">
    <property type="term" value="C:plasma membrane"/>
    <property type="evidence" value="ECO:0007669"/>
    <property type="project" value="UniProtKB-SubCell"/>
</dbReference>
<keyword evidence="11 19" id="KW-1133">Transmembrane helix</keyword>
<evidence type="ECO:0000256" key="6">
    <source>
        <dbReference type="ARBA" id="ARBA00022536"/>
    </source>
</evidence>
<accession>A0AAN8WL68</accession>
<evidence type="ECO:0000256" key="7">
    <source>
        <dbReference type="ARBA" id="ARBA00022583"/>
    </source>
</evidence>
<keyword evidence="8 19" id="KW-0812">Transmembrane</keyword>
<feature type="disulfide bond" evidence="17">
    <location>
        <begin position="620"/>
        <end position="632"/>
    </location>
</feature>
<feature type="disulfide bond" evidence="17">
    <location>
        <begin position="470"/>
        <end position="488"/>
    </location>
</feature>
<evidence type="ECO:0000256" key="1">
    <source>
        <dbReference type="ARBA" id="ARBA00004251"/>
    </source>
</evidence>
<feature type="signal peptide" evidence="20">
    <location>
        <begin position="1"/>
        <end position="28"/>
    </location>
</feature>
<sequence>MGNEAMCICMYIFLQVLHSAVQSPDGIALDWVGRNLYWCDKGKDTIEVSKLDGRFRKVLINKGLLDPRAIVLDPYNGYMYWTDWGNLPHIGKAGMDGSNMQVIVNTTLGWPNALTISYVTHELFWADAHQDYIAHSDLNGQHIRIIKSKDTAPLHVHHIFAISVFEGYIYWTDWELKAVLRADKYSGQNVRTIYNAVHRPMDVHVYHPFRQRPLENNPCENNGGCDTMCLLAPNGTKTCTCPEGFALGADDASCKSECLSSMFVCNSTYKCIPFWWHCDTQDDCGDKSDEPLSCPPYNCTPGQFQCKNGNCIHPSQICDGQDQCKDGSDEPNCNEYACVLSQFKCPPVNGSTAFCIAGNRKCDGTPDCPDGYDEKNCTAPTCNADWYSCNNSQCIPKVWVCDGDQDCSDGSDEREDCRTRECPQENFRCNNGRCIPRSWKCDGEFDCPDQEDEGDTCTQPHACDSSHFQCENKKCIPKRWKCDGEQDCQDNSDEKNCPIRECTESEFRCDNERCISGKYRCDGETNCDDGSDEVKCDVTCTPDMFKCETSPHCILQEWVCDKDPDCTDESDERNCSLSCGPGQTSCKNKQCVATTWLCDGEEDCTDGSDEDKAMCANYSCPSGRFRCGDGICILGSLMCDGVENCVNGSDEVSSLCQTIRSCSLDQFQCKNGHCIANVSQCDGNDDCTDNSDEMNCPSGCSFSECSQICNIKKDGNHTCSCAPGYTLHSWSQKNQKSCFADGNLAYLVLANDNHLRKLSPYKHGNSASVLTLTEENSKTMRVHSVDILYGDHPRSFWTNMHDNTLVSMPVPTTYEQDNSRSRRDTPDINVILRDLNKPRGVAVDWVTGQVYVINAGDKTILVVSQDGNKKVTLVNIELDQAHDIVLNPKSGEMFWTEYGIFPHISKAKMDGKGVEVIVNRNVQWPVGLAIDYPAERLYWADSKTRRLETIKFDGSDRHLVRQFESGEGSPGNLDVFEDILYIVTHDTSTVYQTNKFGVRGSRLVMITRHSLKVSDVVIVQEQKQDRTVYNPCSDNPCDPNAMCLISGHKNHSCVCTDGTSEEYVDGITKCITKRSADESCTLLCHKGECVMTPKGSQCQCQPMYTGRNCEKYRCSGYCKNNGSCREDLMTEPIAGVPALKCDCTGNWTGNHCETPVKTCTYFCKNKGQCQVKQDGVPYCICPRFFTGEQCEQCKDRFCENGGTCRLKPRSGTKEPSPYCSCAPGYHGDKCSYSVCDNCKHNNVSDITWYSIETKRLVSNFPPVCACASVSLLPAYRVDIALVLNVIVVNFVFAVLCISFVFSHHGW</sequence>
<proteinExistence type="inferred from homology"/>
<dbReference type="Gene3D" id="2.120.10.30">
    <property type="entry name" value="TolB, C-terminal domain"/>
    <property type="match status" value="2"/>
</dbReference>
<protein>
    <submittedName>
        <fullName evidence="22">Low-density lipoprotein receptor-related protein 1B</fullName>
    </submittedName>
</protein>
<evidence type="ECO:0000313" key="23">
    <source>
        <dbReference type="Proteomes" id="UP001381693"/>
    </source>
</evidence>
<dbReference type="SUPFAM" id="SSF63825">
    <property type="entry name" value="YWTD domain"/>
    <property type="match status" value="2"/>
</dbReference>
<dbReference type="FunFam" id="2.120.10.30:FF:000241">
    <property type="entry name" value="Low-density lipoprotein receptor-related protein 6"/>
    <property type="match status" value="2"/>
</dbReference>
<dbReference type="Proteomes" id="UP001381693">
    <property type="component" value="Unassembled WGS sequence"/>
</dbReference>
<keyword evidence="9 20" id="KW-0732">Signal</keyword>
<feature type="disulfide bond" evidence="17">
    <location>
        <begin position="662"/>
        <end position="674"/>
    </location>
</feature>
<evidence type="ECO:0000256" key="10">
    <source>
        <dbReference type="ARBA" id="ARBA00022737"/>
    </source>
</evidence>
<dbReference type="InterPro" id="IPR000742">
    <property type="entry name" value="EGF"/>
</dbReference>
<dbReference type="CDD" id="cd00112">
    <property type="entry name" value="LDLa"/>
    <property type="match status" value="11"/>
</dbReference>
<comment type="subcellular location">
    <subcellularLocation>
        <location evidence="1">Cell membrane</location>
        <topology evidence="1">Single-pass type I membrane protein</topology>
    </subcellularLocation>
    <subcellularLocation>
        <location evidence="2">Secreted</location>
    </subcellularLocation>
</comment>
<feature type="disulfide bond" evidence="17">
    <location>
        <begin position="521"/>
        <end position="536"/>
    </location>
</feature>
<dbReference type="Gene3D" id="2.10.25.10">
    <property type="entry name" value="Laminin"/>
    <property type="match status" value="3"/>
</dbReference>
<feature type="disulfide bond" evidence="17">
    <location>
        <begin position="560"/>
        <end position="575"/>
    </location>
</feature>
<dbReference type="FunFam" id="4.10.400.10:FF:000002">
    <property type="entry name" value="Low-density lipoprotein receptor-related protein 1"/>
    <property type="match status" value="1"/>
</dbReference>
<evidence type="ECO:0000256" key="20">
    <source>
        <dbReference type="SAM" id="SignalP"/>
    </source>
</evidence>
<evidence type="ECO:0000256" key="9">
    <source>
        <dbReference type="ARBA" id="ARBA00022729"/>
    </source>
</evidence>
<evidence type="ECO:0000256" key="13">
    <source>
        <dbReference type="ARBA" id="ARBA00023157"/>
    </source>
</evidence>
<feature type="disulfide bond" evidence="17">
    <location>
        <begin position="669"/>
        <end position="687"/>
    </location>
</feature>
<keyword evidence="12 19" id="KW-0472">Membrane</keyword>
<feature type="repeat" description="LDL-receptor class B" evidence="18">
    <location>
        <begin position="34"/>
        <end position="76"/>
    </location>
</feature>
<feature type="disulfide bond" evidence="17">
    <location>
        <begin position="299"/>
        <end position="311"/>
    </location>
</feature>
<feature type="disulfide bond" evidence="17">
    <location>
        <begin position="482"/>
        <end position="497"/>
    </location>
</feature>
<dbReference type="InterPro" id="IPR011042">
    <property type="entry name" value="6-blade_b-propeller_TolB-like"/>
</dbReference>
<evidence type="ECO:0000256" key="18">
    <source>
        <dbReference type="PROSITE-ProRule" id="PRU00461"/>
    </source>
</evidence>
<keyword evidence="15" id="KW-0325">Glycoprotein</keyword>
<dbReference type="InterPro" id="IPR002172">
    <property type="entry name" value="LDrepeatLR_classA_rpt"/>
</dbReference>
<dbReference type="PROSITE" id="PS01186">
    <property type="entry name" value="EGF_2"/>
    <property type="match status" value="1"/>
</dbReference>
<dbReference type="Pfam" id="PF00057">
    <property type="entry name" value="Ldl_recept_a"/>
    <property type="match status" value="11"/>
</dbReference>
<dbReference type="PROSITE" id="PS50026">
    <property type="entry name" value="EGF_3"/>
    <property type="match status" value="4"/>
</dbReference>
<feature type="chain" id="PRO_5042984543" evidence="20">
    <location>
        <begin position="29"/>
        <end position="1306"/>
    </location>
</feature>
<dbReference type="FunFam" id="4.10.400.10:FF:000030">
    <property type="entry name" value="Sortilin related receptor 1"/>
    <property type="match status" value="1"/>
</dbReference>
<dbReference type="PROSITE" id="PS51120">
    <property type="entry name" value="LDLRB"/>
    <property type="match status" value="3"/>
</dbReference>
<feature type="disulfide bond" evidence="17">
    <location>
        <begin position="681"/>
        <end position="696"/>
    </location>
</feature>
<dbReference type="SMART" id="SM00181">
    <property type="entry name" value="EGF"/>
    <property type="match status" value="9"/>
</dbReference>
<keyword evidence="23" id="KW-1185">Reference proteome</keyword>
<feature type="disulfide bond" evidence="17">
    <location>
        <begin position="579"/>
        <end position="591"/>
    </location>
</feature>
<dbReference type="SUPFAM" id="SSF57196">
    <property type="entry name" value="EGF/Laminin"/>
    <property type="match status" value="1"/>
</dbReference>
<evidence type="ECO:0000256" key="16">
    <source>
        <dbReference type="PROSITE-ProRule" id="PRU00076"/>
    </source>
</evidence>
<evidence type="ECO:0000256" key="14">
    <source>
        <dbReference type="ARBA" id="ARBA00023170"/>
    </source>
</evidence>
<feature type="disulfide bond" evidence="17">
    <location>
        <begin position="306"/>
        <end position="324"/>
    </location>
</feature>
<feature type="repeat" description="LDL-receptor class B" evidence="18">
    <location>
        <begin position="891"/>
        <end position="934"/>
    </location>
</feature>
<feature type="disulfide bond" evidence="16">
    <location>
        <begin position="1143"/>
        <end position="1152"/>
    </location>
</feature>
<feature type="domain" description="EGF-like" evidence="21">
    <location>
        <begin position="1192"/>
        <end position="1231"/>
    </location>
</feature>
<feature type="disulfide bond" evidence="17">
    <location>
        <begin position="463"/>
        <end position="475"/>
    </location>
</feature>
<feature type="disulfide bond" evidence="16">
    <location>
        <begin position="1181"/>
        <end position="1190"/>
    </location>
</feature>
<feature type="disulfide bond" evidence="17">
    <location>
        <begin position="429"/>
        <end position="447"/>
    </location>
</feature>
<feature type="disulfide bond" evidence="16">
    <location>
        <begin position="1221"/>
        <end position="1230"/>
    </location>
</feature>
<keyword evidence="6 16" id="KW-0245">EGF-like domain</keyword>
<evidence type="ECO:0000256" key="2">
    <source>
        <dbReference type="ARBA" id="ARBA00004613"/>
    </source>
</evidence>
<feature type="disulfide bond" evidence="17">
    <location>
        <begin position="382"/>
        <end position="394"/>
    </location>
</feature>
<evidence type="ECO:0000256" key="8">
    <source>
        <dbReference type="ARBA" id="ARBA00022692"/>
    </source>
</evidence>
<feature type="disulfide bond" evidence="16">
    <location>
        <begin position="1159"/>
        <end position="1169"/>
    </location>
</feature>
<evidence type="ECO:0000256" key="19">
    <source>
        <dbReference type="SAM" id="Phobius"/>
    </source>
</evidence>
<dbReference type="SUPFAM" id="SSF57424">
    <property type="entry name" value="LDL receptor-like module"/>
    <property type="match status" value="11"/>
</dbReference>
<dbReference type="Pfam" id="PF00058">
    <property type="entry name" value="Ldl_recept_b"/>
    <property type="match status" value="3"/>
</dbReference>
<feature type="disulfide bond" evidence="17">
    <location>
        <begin position="389"/>
        <end position="407"/>
    </location>
</feature>
<keyword evidence="10" id="KW-0677">Repeat</keyword>
<keyword evidence="4" id="KW-1003">Cell membrane</keyword>
<keyword evidence="7" id="KW-0254">Endocytosis</keyword>
<reference evidence="22 23" key="1">
    <citation type="submission" date="2023-11" db="EMBL/GenBank/DDBJ databases">
        <title>Halocaridina rubra genome assembly.</title>
        <authorList>
            <person name="Smith C."/>
        </authorList>
    </citation>
    <scope>NUCLEOTIDE SEQUENCE [LARGE SCALE GENOMIC DNA]</scope>
    <source>
        <strain evidence="22">EP-1</strain>
        <tissue evidence="22">Whole</tissue>
    </source>
</reference>
<gene>
    <name evidence="22" type="primary">LRP1B_3</name>
    <name evidence="22" type="ORF">SK128_024551</name>
</gene>
<feature type="disulfide bond" evidence="16">
    <location>
        <begin position="1114"/>
        <end position="1124"/>
    </location>
</feature>
<dbReference type="EMBL" id="JAXCGZ010020930">
    <property type="protein sequence ID" value="KAK7063135.1"/>
    <property type="molecule type" value="Genomic_DNA"/>
</dbReference>